<accession>A0A0E9W4N3</accession>
<keyword evidence="1" id="KW-0472">Membrane</keyword>
<name>A0A0E9W4N3_ANGAN</name>
<protein>
    <submittedName>
        <fullName evidence="2">Uncharacterized protein</fullName>
    </submittedName>
</protein>
<proteinExistence type="predicted"/>
<evidence type="ECO:0000313" key="2">
    <source>
        <dbReference type="EMBL" id="JAH85256.1"/>
    </source>
</evidence>
<reference evidence="2" key="2">
    <citation type="journal article" date="2015" name="Fish Shellfish Immunol.">
        <title>Early steps in the European eel (Anguilla anguilla)-Vibrio vulnificus interaction in the gills: Role of the RtxA13 toxin.</title>
        <authorList>
            <person name="Callol A."/>
            <person name="Pajuelo D."/>
            <person name="Ebbesson L."/>
            <person name="Teles M."/>
            <person name="MacKenzie S."/>
            <person name="Amaro C."/>
        </authorList>
    </citation>
    <scope>NUCLEOTIDE SEQUENCE</scope>
</reference>
<organism evidence="2">
    <name type="scientific">Anguilla anguilla</name>
    <name type="common">European freshwater eel</name>
    <name type="synonym">Muraena anguilla</name>
    <dbReference type="NCBI Taxonomy" id="7936"/>
    <lineage>
        <taxon>Eukaryota</taxon>
        <taxon>Metazoa</taxon>
        <taxon>Chordata</taxon>
        <taxon>Craniata</taxon>
        <taxon>Vertebrata</taxon>
        <taxon>Euteleostomi</taxon>
        <taxon>Actinopterygii</taxon>
        <taxon>Neopterygii</taxon>
        <taxon>Teleostei</taxon>
        <taxon>Anguilliformes</taxon>
        <taxon>Anguillidae</taxon>
        <taxon>Anguilla</taxon>
    </lineage>
</organism>
<keyword evidence="1" id="KW-0812">Transmembrane</keyword>
<keyword evidence="1" id="KW-1133">Transmembrane helix</keyword>
<dbReference type="EMBL" id="GBXM01023321">
    <property type="protein sequence ID" value="JAH85256.1"/>
    <property type="molecule type" value="Transcribed_RNA"/>
</dbReference>
<feature type="transmembrane region" description="Helical" evidence="1">
    <location>
        <begin position="6"/>
        <end position="28"/>
    </location>
</feature>
<reference evidence="2" key="1">
    <citation type="submission" date="2014-11" db="EMBL/GenBank/DDBJ databases">
        <authorList>
            <person name="Amaro Gonzalez C."/>
        </authorList>
    </citation>
    <scope>NUCLEOTIDE SEQUENCE</scope>
</reference>
<sequence>MNSLLATFELMSLYSWFLFLFFFFFFYIKKQK</sequence>
<dbReference type="AlphaFoldDB" id="A0A0E9W4N3"/>
<evidence type="ECO:0000256" key="1">
    <source>
        <dbReference type="SAM" id="Phobius"/>
    </source>
</evidence>